<dbReference type="EMBL" id="JACOOH010000002">
    <property type="protein sequence ID" value="MBC5620713.1"/>
    <property type="molecule type" value="Genomic_DNA"/>
</dbReference>
<comment type="function">
    <text evidence="7">Catalyzes the removal of dipeptides from the N-terminus of oligopeptides.</text>
</comment>
<dbReference type="Proteomes" id="UP000646484">
    <property type="component" value="Unassembled WGS sequence"/>
</dbReference>
<keyword evidence="8" id="KW-0175">Coiled coil</keyword>
<evidence type="ECO:0000256" key="2">
    <source>
        <dbReference type="ARBA" id="ARBA00022438"/>
    </source>
</evidence>
<comment type="similarity">
    <text evidence="1 7">Belongs to the peptidase S46 family.</text>
</comment>
<dbReference type="SUPFAM" id="SSF50494">
    <property type="entry name" value="Trypsin-like serine proteases"/>
    <property type="match status" value="1"/>
</dbReference>
<keyword evidence="5 7" id="KW-0378">Hydrolase</keyword>
<dbReference type="PANTHER" id="PTHR38469:SF1">
    <property type="entry name" value="PERIPLASMIC PEPTIDASE SUBFAMILY S1B"/>
    <property type="match status" value="1"/>
</dbReference>
<evidence type="ECO:0000256" key="8">
    <source>
        <dbReference type="SAM" id="Coils"/>
    </source>
</evidence>
<evidence type="ECO:0000256" key="7">
    <source>
        <dbReference type="RuleBase" id="RU366067"/>
    </source>
</evidence>
<evidence type="ECO:0000256" key="1">
    <source>
        <dbReference type="ARBA" id="ARBA00010491"/>
    </source>
</evidence>
<accession>A0ABR7CYH6</accession>
<feature type="coiled-coil region" evidence="8">
    <location>
        <begin position="135"/>
        <end position="169"/>
    </location>
</feature>
<protein>
    <recommendedName>
        <fullName evidence="7">Dipeptidyl-peptidase</fullName>
        <ecNumber evidence="7">3.4.14.-</ecNumber>
    </recommendedName>
</protein>
<dbReference type="PANTHER" id="PTHR38469">
    <property type="entry name" value="PERIPLASMIC PEPTIDASE SUBFAMILY S1B"/>
    <property type="match status" value="1"/>
</dbReference>
<organism evidence="9 10">
    <name type="scientific">Butyricimonas hominis</name>
    <dbReference type="NCBI Taxonomy" id="2763032"/>
    <lineage>
        <taxon>Bacteria</taxon>
        <taxon>Pseudomonadati</taxon>
        <taxon>Bacteroidota</taxon>
        <taxon>Bacteroidia</taxon>
        <taxon>Bacteroidales</taxon>
        <taxon>Odoribacteraceae</taxon>
        <taxon>Butyricimonas</taxon>
    </lineage>
</organism>
<evidence type="ECO:0000313" key="9">
    <source>
        <dbReference type="EMBL" id="MBC5620713.1"/>
    </source>
</evidence>
<keyword evidence="6 7" id="KW-0720">Serine protease</keyword>
<keyword evidence="4" id="KW-0732">Signal</keyword>
<evidence type="ECO:0000256" key="6">
    <source>
        <dbReference type="ARBA" id="ARBA00022825"/>
    </source>
</evidence>
<reference evidence="9 10" key="1">
    <citation type="submission" date="2020-08" db="EMBL/GenBank/DDBJ databases">
        <title>Genome public.</title>
        <authorList>
            <person name="Liu C."/>
            <person name="Sun Q."/>
        </authorList>
    </citation>
    <scope>NUCLEOTIDE SEQUENCE [LARGE SCALE GENOMIC DNA]</scope>
    <source>
        <strain evidence="9 10">NSJ-56</strain>
    </source>
</reference>
<evidence type="ECO:0000256" key="5">
    <source>
        <dbReference type="ARBA" id="ARBA00022801"/>
    </source>
</evidence>
<gene>
    <name evidence="9" type="ORF">H8S64_06340</name>
</gene>
<evidence type="ECO:0000256" key="4">
    <source>
        <dbReference type="ARBA" id="ARBA00022729"/>
    </source>
</evidence>
<dbReference type="RefSeq" id="WP_186975388.1">
    <property type="nucleotide sequence ID" value="NZ_JACOOH010000002.1"/>
</dbReference>
<dbReference type="InterPro" id="IPR019500">
    <property type="entry name" value="Pep_S46"/>
</dbReference>
<dbReference type="InterPro" id="IPR043504">
    <property type="entry name" value="Peptidase_S1_PA_chymotrypsin"/>
</dbReference>
<keyword evidence="10" id="KW-1185">Reference proteome</keyword>
<dbReference type="Gene3D" id="2.40.10.10">
    <property type="entry name" value="Trypsin-like serine proteases"/>
    <property type="match status" value="1"/>
</dbReference>
<keyword evidence="3 7" id="KW-0645">Protease</keyword>
<keyword evidence="2 7" id="KW-0031">Aminopeptidase</keyword>
<sequence length="719" mass="81693">MRKITLCFLAFILIALPGFADEGMWIPMLLKKYNIEDMQKAGFKLTAEDIYDINQASLKDAVVGLGREGSPFQHFCTAEIVSDQGLMITNHHCAFGMIQAHSSLEHNYLRDGFWAKSLQEELMNPGTTASILVRMEDVTDKINAALNDNMSEQERAEKVKEISRKLEAEAVKGTNLQANIKPYFNGNQYFMSIFKIFRDVRLVGAPNSAIGKFGGDTDNWTWPRHTGDFSVLRIYAGPDNEPAAVSPNNVPYKPAKFFKVSARGVKEGDFTMVFGYPGTTNEYLTSYAIDQIANVEDPHKIKIRTAKLDVINAAMESDELLRIKYAAKAANVANAWKKWQGEIKGLDRFNTADNKRVLEQNFNQWAQANGKSQYIGLTDRYKELYAAREEYILAAAYAMEAGLNGAEVIGLARNIKGALEYFDKAEDKDKFKQTIKDYVTSFYKDYDPATDERILVEMLKLYNNKDLGEQWIPGVIRDIKGNNYERHAADVFKKSIFTHEERLLAFVDKLNAKTVKKLEKDPIYQMMEGIQNLRSEKINPELSRIERELVTLNRLWMAGLMEMQPDKVFYPDANSTLRIAYGKVSGYKALDAVYYTPYTTLKGIMEKDNPNIYDYDVPQKLRDLYKNRDFGPYTQDGEVPVCFIATNHTTGGNSGSPVLDAEGNLIGLNFDRAWEGVMSDMQYSPEICRNIAVDIRFVLFIIDKYAGAKHLIEEMEIIR</sequence>
<comment type="caution">
    <text evidence="9">The sequence shown here is derived from an EMBL/GenBank/DDBJ whole genome shotgun (WGS) entry which is preliminary data.</text>
</comment>
<evidence type="ECO:0000313" key="10">
    <source>
        <dbReference type="Proteomes" id="UP000646484"/>
    </source>
</evidence>
<dbReference type="Pfam" id="PF10459">
    <property type="entry name" value="Peptidase_S46"/>
    <property type="match status" value="1"/>
</dbReference>
<dbReference type="InterPro" id="IPR009003">
    <property type="entry name" value="Peptidase_S1_PA"/>
</dbReference>
<dbReference type="EC" id="3.4.14.-" evidence="7"/>
<proteinExistence type="inferred from homology"/>
<name>A0ABR7CYH6_9BACT</name>
<evidence type="ECO:0000256" key="3">
    <source>
        <dbReference type="ARBA" id="ARBA00022670"/>
    </source>
</evidence>